<reference evidence="1 2" key="1">
    <citation type="submission" date="2018-07" db="EMBL/GenBank/DDBJ databases">
        <title>Genomic Encyclopedia of Type Strains, Phase IV (KMG-IV): sequencing the most valuable type-strain genomes for metagenomic binning, comparative biology and taxonomic classification.</title>
        <authorList>
            <person name="Goeker M."/>
        </authorList>
    </citation>
    <scope>NUCLEOTIDE SEQUENCE [LARGE SCALE GENOMIC DNA]</scope>
    <source>
        <strain evidence="1 2">DSM 100911</strain>
    </source>
</reference>
<dbReference type="Proteomes" id="UP000252174">
    <property type="component" value="Unassembled WGS sequence"/>
</dbReference>
<accession>A0A369AMS4</accession>
<protein>
    <recommendedName>
        <fullName evidence="3">DUF5666 domain-containing protein</fullName>
    </recommendedName>
</protein>
<comment type="caution">
    <text evidence="1">The sequence shown here is derived from an EMBL/GenBank/DDBJ whole genome shotgun (WGS) entry which is preliminary data.</text>
</comment>
<evidence type="ECO:0008006" key="3">
    <source>
        <dbReference type="Google" id="ProtNLM"/>
    </source>
</evidence>
<keyword evidence="2" id="KW-1185">Reference proteome</keyword>
<proteinExistence type="predicted"/>
<organism evidence="1 2">
    <name type="scientific">Extensimonas vulgaris</name>
    <dbReference type="NCBI Taxonomy" id="1031594"/>
    <lineage>
        <taxon>Bacteria</taxon>
        <taxon>Pseudomonadati</taxon>
        <taxon>Pseudomonadota</taxon>
        <taxon>Betaproteobacteria</taxon>
        <taxon>Burkholderiales</taxon>
        <taxon>Comamonadaceae</taxon>
        <taxon>Extensimonas</taxon>
    </lineage>
</organism>
<name>A0A369AMS4_9BURK</name>
<evidence type="ECO:0000313" key="1">
    <source>
        <dbReference type="EMBL" id="RCX10689.1"/>
    </source>
</evidence>
<dbReference type="EMBL" id="QPJU01000002">
    <property type="protein sequence ID" value="RCX10689.1"/>
    <property type="molecule type" value="Genomic_DNA"/>
</dbReference>
<sequence length="73" mass="7751">MRNLYKAFRDLIPEAPLQTGTVIAVDGPIYTVQLPGGPQLQARGNAAVGQQVFVRDGVIEGEAPSITLVSFVV</sequence>
<dbReference type="OrthoDB" id="7066409at2"/>
<dbReference type="AlphaFoldDB" id="A0A369AMS4"/>
<gene>
    <name evidence="1" type="ORF">DFR45_10290</name>
</gene>
<evidence type="ECO:0000313" key="2">
    <source>
        <dbReference type="Proteomes" id="UP000252174"/>
    </source>
</evidence>
<dbReference type="RefSeq" id="WP_114482289.1">
    <property type="nucleotide sequence ID" value="NZ_QPJU01000002.1"/>
</dbReference>